<sequence>MFTLTLAVLCRLVRLLHVITANTSLTLSSIHSEEAVEYDELKTFLRLNETWDESIGDTRPTLPVKPIGVPGASSPSQMAKPAHRALFNASPASSPLRGAGAVPVDKGSVTEDDLVALVEELGLNGEEAGDLVKGLSDFTEKTDKRRREATEGEGAREVKSAKSRIEKRATETDIAGAST</sequence>
<comment type="caution">
    <text evidence="3">The sequence shown here is derived from an EMBL/GenBank/DDBJ whole genome shotgun (WGS) entry which is preliminary data.</text>
</comment>
<keyword evidence="2" id="KW-0732">Signal</keyword>
<keyword evidence="4" id="KW-1185">Reference proteome</keyword>
<name>A0AAD4MFD5_9AGAM</name>
<feature type="signal peptide" evidence="2">
    <location>
        <begin position="1"/>
        <end position="21"/>
    </location>
</feature>
<gene>
    <name evidence="3" type="ORF">B0F90DRAFT_1922198</name>
</gene>
<evidence type="ECO:0000313" key="3">
    <source>
        <dbReference type="EMBL" id="KAI0307699.1"/>
    </source>
</evidence>
<feature type="region of interest" description="Disordered" evidence="1">
    <location>
        <begin position="134"/>
        <end position="179"/>
    </location>
</feature>
<evidence type="ECO:0000256" key="2">
    <source>
        <dbReference type="SAM" id="SignalP"/>
    </source>
</evidence>
<dbReference type="AlphaFoldDB" id="A0AAD4MFD5"/>
<evidence type="ECO:0000313" key="4">
    <source>
        <dbReference type="Proteomes" id="UP001203297"/>
    </source>
</evidence>
<organism evidence="3 4">
    <name type="scientific">Multifurca ochricompacta</name>
    <dbReference type="NCBI Taxonomy" id="376703"/>
    <lineage>
        <taxon>Eukaryota</taxon>
        <taxon>Fungi</taxon>
        <taxon>Dikarya</taxon>
        <taxon>Basidiomycota</taxon>
        <taxon>Agaricomycotina</taxon>
        <taxon>Agaricomycetes</taxon>
        <taxon>Russulales</taxon>
        <taxon>Russulaceae</taxon>
        <taxon>Multifurca</taxon>
    </lineage>
</organism>
<protein>
    <submittedName>
        <fullName evidence="3">Uncharacterized protein</fullName>
    </submittedName>
</protein>
<dbReference type="Proteomes" id="UP001203297">
    <property type="component" value="Unassembled WGS sequence"/>
</dbReference>
<accession>A0AAD4MFD5</accession>
<feature type="chain" id="PRO_5042078762" evidence="2">
    <location>
        <begin position="22"/>
        <end position="179"/>
    </location>
</feature>
<feature type="compositionally biased region" description="Basic and acidic residues" evidence="1">
    <location>
        <begin position="138"/>
        <end position="171"/>
    </location>
</feature>
<evidence type="ECO:0000256" key="1">
    <source>
        <dbReference type="SAM" id="MobiDB-lite"/>
    </source>
</evidence>
<reference evidence="3" key="1">
    <citation type="journal article" date="2022" name="New Phytol.">
        <title>Evolutionary transition to the ectomycorrhizal habit in the genomes of a hyperdiverse lineage of mushroom-forming fungi.</title>
        <authorList>
            <person name="Looney B."/>
            <person name="Miyauchi S."/>
            <person name="Morin E."/>
            <person name="Drula E."/>
            <person name="Courty P.E."/>
            <person name="Kohler A."/>
            <person name="Kuo A."/>
            <person name="LaButti K."/>
            <person name="Pangilinan J."/>
            <person name="Lipzen A."/>
            <person name="Riley R."/>
            <person name="Andreopoulos W."/>
            <person name="He G."/>
            <person name="Johnson J."/>
            <person name="Nolan M."/>
            <person name="Tritt A."/>
            <person name="Barry K.W."/>
            <person name="Grigoriev I.V."/>
            <person name="Nagy L.G."/>
            <person name="Hibbett D."/>
            <person name="Henrissat B."/>
            <person name="Matheny P.B."/>
            <person name="Labbe J."/>
            <person name="Martin F.M."/>
        </authorList>
    </citation>
    <scope>NUCLEOTIDE SEQUENCE</scope>
    <source>
        <strain evidence="3">BPL690</strain>
    </source>
</reference>
<dbReference type="EMBL" id="WTXG01000001">
    <property type="protein sequence ID" value="KAI0307699.1"/>
    <property type="molecule type" value="Genomic_DNA"/>
</dbReference>
<proteinExistence type="predicted"/>